<organism evidence="2 3">
    <name type="scientific">Methanobrevibacter filiformis</name>
    <dbReference type="NCBI Taxonomy" id="55758"/>
    <lineage>
        <taxon>Archaea</taxon>
        <taxon>Methanobacteriati</taxon>
        <taxon>Methanobacteriota</taxon>
        <taxon>Methanomada group</taxon>
        <taxon>Methanobacteria</taxon>
        <taxon>Methanobacteriales</taxon>
        <taxon>Methanobacteriaceae</taxon>
        <taxon>Methanobrevibacter</taxon>
    </lineage>
</organism>
<dbReference type="PATRIC" id="fig|55758.3.peg.1740"/>
<evidence type="ECO:0000259" key="1">
    <source>
        <dbReference type="Pfam" id="PF03050"/>
    </source>
</evidence>
<dbReference type="Pfam" id="PF03050">
    <property type="entry name" value="DDE_Tnp_IS66"/>
    <property type="match status" value="1"/>
</dbReference>
<reference evidence="2 3" key="1">
    <citation type="submission" date="2016-04" db="EMBL/GenBank/DDBJ databases">
        <title>Genome sequence of Methanobrevibacter filiformis DSM 11501.</title>
        <authorList>
            <person name="Poehlein A."/>
            <person name="Seedorf H."/>
            <person name="Daniel R."/>
        </authorList>
    </citation>
    <scope>NUCLEOTIDE SEQUENCE [LARGE SCALE GENOMIC DNA]</scope>
    <source>
        <strain evidence="2 3">DSM 11501</strain>
    </source>
</reference>
<feature type="domain" description="Transposase IS66 central" evidence="1">
    <location>
        <begin position="219"/>
        <end position="331"/>
    </location>
</feature>
<proteinExistence type="predicted"/>
<dbReference type="OrthoDB" id="78246at2157"/>
<name>A0A165ZRI5_9EURY</name>
<comment type="caution">
    <text evidence="2">The sequence shown here is derived from an EMBL/GenBank/DDBJ whole genome shotgun (WGS) entry which is preliminary data.</text>
</comment>
<dbReference type="InterPro" id="IPR004291">
    <property type="entry name" value="Transposase_IS66_central"/>
</dbReference>
<evidence type="ECO:0000313" key="3">
    <source>
        <dbReference type="Proteomes" id="UP000077066"/>
    </source>
</evidence>
<evidence type="ECO:0000313" key="2">
    <source>
        <dbReference type="EMBL" id="KZX11069.1"/>
    </source>
</evidence>
<accession>A0A165ZRI5</accession>
<protein>
    <recommendedName>
        <fullName evidence="1">Transposase IS66 central domain-containing protein</fullName>
    </recommendedName>
</protein>
<dbReference type="EMBL" id="LWMT01000257">
    <property type="protein sequence ID" value="KZX11069.1"/>
    <property type="molecule type" value="Genomic_DNA"/>
</dbReference>
<sequence>MTTKNKPAQSVNLCDDVYKSLDDLKIQMKNSRILLKEEMGIFTILGLQEYFEKQLEFIIDNKGDECRDCSSKNVVDNGTTHKKVNKDDNINIYGQKYHCKNCGKYYQTESEFLLPKYSNYINEIREFPGFTSSLALISRENLSKIIHKFTNAKPVYNTIKNYISNCADKIRNIPKKETILSGYYQYDEEYVGNCHGWDYRLTLIDDKNKIIAADEIYEDCKKETVRKFIETHTFNQPLIAITTDGKKSYRSIMDQLDVEHQLCHAHYKRNINKLISPILKSEKYTEKEKENYRHYKKQIFKILDSTTYEEAKLRLEILKKQKENIPKKLQKTGLCQKVAS</sequence>
<dbReference type="RefSeq" id="WP_066973320.1">
    <property type="nucleotide sequence ID" value="NZ_LWMT01000257.1"/>
</dbReference>
<dbReference type="Proteomes" id="UP000077066">
    <property type="component" value="Unassembled WGS sequence"/>
</dbReference>
<dbReference type="AlphaFoldDB" id="A0A165ZRI5"/>
<keyword evidence="3" id="KW-1185">Reference proteome</keyword>
<gene>
    <name evidence="2" type="ORF">MBFIL_15400</name>
</gene>